<evidence type="ECO:0008006" key="3">
    <source>
        <dbReference type="Google" id="ProtNLM"/>
    </source>
</evidence>
<dbReference type="EMBL" id="LCJR01000001">
    <property type="protein sequence ID" value="KKT82761.1"/>
    <property type="molecule type" value="Genomic_DNA"/>
</dbReference>
<dbReference type="InterPro" id="IPR014942">
    <property type="entry name" value="AbiEii"/>
</dbReference>
<gene>
    <name evidence="1" type="ORF">UW79_C0001G0017</name>
</gene>
<dbReference type="Proteomes" id="UP000034032">
    <property type="component" value="Unassembled WGS sequence"/>
</dbReference>
<proteinExistence type="predicted"/>
<evidence type="ECO:0000313" key="1">
    <source>
        <dbReference type="EMBL" id="KKT82761.1"/>
    </source>
</evidence>
<sequence>MKEILTKNQITVLDKIGSDRFITENFYLTGGTALAAFYLNHRYSEDLDFFSEKEFDIFNLNVFFSQIKKNLRIKKIDFQQSYNRNLFFLHFDNEILKAEFTFFPFPRLDRGEKQKDLAIDSILDIGVNKLFTIYQRTKARDFIDLYSICRHKGYLVSDLIKKARIKFDWHLDLIQLGTQFVKATEAEDYPRMIKNLPIQDWQNFFMEEAKKFKTEILD</sequence>
<protein>
    <recommendedName>
        <fullName evidence="3">Nucleotidyl transferase AbiEii/AbiGii toxin family protein</fullName>
    </recommendedName>
</protein>
<dbReference type="Gene3D" id="3.10.450.620">
    <property type="entry name" value="JHP933, nucleotidyltransferase-like core domain"/>
    <property type="match status" value="1"/>
</dbReference>
<evidence type="ECO:0000313" key="2">
    <source>
        <dbReference type="Proteomes" id="UP000034032"/>
    </source>
</evidence>
<dbReference type="Pfam" id="PF08843">
    <property type="entry name" value="AbiEii"/>
    <property type="match status" value="1"/>
</dbReference>
<reference evidence="1 2" key="1">
    <citation type="journal article" date="2015" name="Nature">
        <title>rRNA introns, odd ribosomes, and small enigmatic genomes across a large radiation of phyla.</title>
        <authorList>
            <person name="Brown C.T."/>
            <person name="Hug L.A."/>
            <person name="Thomas B.C."/>
            <person name="Sharon I."/>
            <person name="Castelle C.J."/>
            <person name="Singh A."/>
            <person name="Wilkins M.J."/>
            <person name="Williams K.H."/>
            <person name="Banfield J.F."/>
        </authorList>
    </citation>
    <scope>NUCLEOTIDE SEQUENCE [LARGE SCALE GENOMIC DNA]</scope>
</reference>
<organism evidence="1 2">
    <name type="scientific">Candidatus Yanofskybacteria bacterium GW2011_GWA2_44_9</name>
    <dbReference type="NCBI Taxonomy" id="1619025"/>
    <lineage>
        <taxon>Bacteria</taxon>
        <taxon>Candidatus Yanofskyibacteriota</taxon>
    </lineage>
</organism>
<name>A0A0G1KG94_9BACT</name>
<dbReference type="AlphaFoldDB" id="A0A0G1KG94"/>
<comment type="caution">
    <text evidence="1">The sequence shown here is derived from an EMBL/GenBank/DDBJ whole genome shotgun (WGS) entry which is preliminary data.</text>
</comment>
<accession>A0A0G1KG94</accession>